<feature type="transmembrane region" description="Helical" evidence="1">
    <location>
        <begin position="54"/>
        <end position="74"/>
    </location>
</feature>
<accession>A0A929RRJ5</accession>
<protein>
    <recommendedName>
        <fullName evidence="4">Integral membrane protein</fullName>
    </recommendedName>
</protein>
<keyword evidence="1" id="KW-1133">Transmembrane helix</keyword>
<evidence type="ECO:0008006" key="4">
    <source>
        <dbReference type="Google" id="ProtNLM"/>
    </source>
</evidence>
<dbReference type="AlphaFoldDB" id="A0A929RRJ5"/>
<comment type="caution">
    <text evidence="2">The sequence shown here is derived from an EMBL/GenBank/DDBJ whole genome shotgun (WGS) entry which is preliminary data.</text>
</comment>
<proteinExistence type="predicted"/>
<evidence type="ECO:0000313" key="3">
    <source>
        <dbReference type="Proteomes" id="UP000759246"/>
    </source>
</evidence>
<gene>
    <name evidence="2" type="ORF">HXK09_06085</name>
</gene>
<dbReference type="EMBL" id="JABZGF010000180">
    <property type="protein sequence ID" value="MBF0966712.1"/>
    <property type="molecule type" value="Genomic_DNA"/>
</dbReference>
<name>A0A929RRJ5_9ACTO</name>
<dbReference type="RefSeq" id="WP_073983257.1">
    <property type="nucleotide sequence ID" value="NZ_CAJZKY010000005.1"/>
</dbReference>
<evidence type="ECO:0000256" key="1">
    <source>
        <dbReference type="SAM" id="Phobius"/>
    </source>
</evidence>
<organism evidence="2 3">
    <name type="scientific">Actinomyces bouchesdurhonensis</name>
    <dbReference type="NCBI Taxonomy" id="1852361"/>
    <lineage>
        <taxon>Bacteria</taxon>
        <taxon>Bacillati</taxon>
        <taxon>Actinomycetota</taxon>
        <taxon>Actinomycetes</taxon>
        <taxon>Actinomycetales</taxon>
        <taxon>Actinomycetaceae</taxon>
        <taxon>Actinomyces</taxon>
    </lineage>
</organism>
<keyword evidence="1" id="KW-0812">Transmembrane</keyword>
<reference evidence="2" key="1">
    <citation type="submission" date="2020-04" db="EMBL/GenBank/DDBJ databases">
        <title>Deep metagenomics examines the oral microbiome during advanced dental caries in children, revealing novel taxa and co-occurrences with host molecules.</title>
        <authorList>
            <person name="Baker J.L."/>
            <person name="Morton J.T."/>
            <person name="Dinis M."/>
            <person name="Alvarez R."/>
            <person name="Tran N.C."/>
            <person name="Knight R."/>
            <person name="Edlund A."/>
        </authorList>
    </citation>
    <scope>NUCLEOTIDE SEQUENCE</scope>
    <source>
        <strain evidence="2">JCVI_30_bin.13</strain>
    </source>
</reference>
<feature type="transmembrane region" description="Helical" evidence="1">
    <location>
        <begin position="26"/>
        <end position="48"/>
    </location>
</feature>
<sequence length="163" mass="18077">MYEQDATNGGDSARDQRPPSLGLGRIIIALFWVLGVWIFVTAVIDLFHGQDKPWGPQLVALLAGVDYLVAATALTHNGRRMRMVGWVSIALSIAVPIVLWVASLGLDELNSARSAWTGMGVDFYYIPLVVSLVGIVWMWRSNPRRIVSLAEQVERPSPPWKTH</sequence>
<evidence type="ECO:0000313" key="2">
    <source>
        <dbReference type="EMBL" id="MBF0966712.1"/>
    </source>
</evidence>
<feature type="transmembrane region" description="Helical" evidence="1">
    <location>
        <begin position="83"/>
        <end position="103"/>
    </location>
</feature>
<dbReference type="OrthoDB" id="25997at2"/>
<dbReference type="Proteomes" id="UP000759246">
    <property type="component" value="Unassembled WGS sequence"/>
</dbReference>
<keyword evidence="1" id="KW-0472">Membrane</keyword>
<feature type="transmembrane region" description="Helical" evidence="1">
    <location>
        <begin position="123"/>
        <end position="139"/>
    </location>
</feature>